<dbReference type="OrthoDB" id="9810297at2"/>
<protein>
    <recommendedName>
        <fullName evidence="4">16S rRNA (cytosine(967)-C(5))-methyltransferase</fullName>
        <ecNumber evidence="4">2.1.1.176</ecNumber>
    </recommendedName>
    <alternativeName>
        <fullName evidence="11">16S rRNA m5C967 methyltransferase</fullName>
    </alternativeName>
    <alternativeName>
        <fullName evidence="12">rRNA (cytosine-C(5)-)-methyltransferase RsmB</fullName>
    </alternativeName>
</protein>
<dbReference type="InterPro" id="IPR035926">
    <property type="entry name" value="NusB-like_sf"/>
</dbReference>
<evidence type="ECO:0000256" key="2">
    <source>
        <dbReference type="ARBA" id="ARBA00004496"/>
    </source>
</evidence>
<dbReference type="GO" id="GO:0070475">
    <property type="term" value="P:rRNA base methylation"/>
    <property type="evidence" value="ECO:0007669"/>
    <property type="project" value="TreeGrafter"/>
</dbReference>
<evidence type="ECO:0000256" key="6">
    <source>
        <dbReference type="ARBA" id="ARBA00022552"/>
    </source>
</evidence>
<dbReference type="Gene3D" id="3.30.70.1170">
    <property type="entry name" value="Sun protein, domain 3"/>
    <property type="match status" value="1"/>
</dbReference>
<dbReference type="NCBIfam" id="TIGR00563">
    <property type="entry name" value="rsmB"/>
    <property type="match status" value="1"/>
</dbReference>
<evidence type="ECO:0000259" key="15">
    <source>
        <dbReference type="PROSITE" id="PS51686"/>
    </source>
</evidence>
<reference evidence="16 17" key="1">
    <citation type="submission" date="2015-12" db="EMBL/GenBank/DDBJ databases">
        <title>Complete genome of Lacimicrobium alkaliphilum KCTC 32984.</title>
        <authorList>
            <person name="Kim S.-G."/>
            <person name="Lee Y.-J."/>
        </authorList>
    </citation>
    <scope>NUCLEOTIDE SEQUENCE [LARGE SCALE GENOMIC DNA]</scope>
    <source>
        <strain evidence="16 17">YelD216</strain>
    </source>
</reference>
<keyword evidence="17" id="KW-1185">Reference proteome</keyword>
<dbReference type="EC" id="2.1.1.176" evidence="4"/>
<feature type="binding site" evidence="14">
    <location>
        <position position="303"/>
    </location>
    <ligand>
        <name>S-adenosyl-L-methionine</name>
        <dbReference type="ChEBI" id="CHEBI:59789"/>
    </ligand>
</feature>
<evidence type="ECO:0000256" key="10">
    <source>
        <dbReference type="ARBA" id="ARBA00022884"/>
    </source>
</evidence>
<keyword evidence="9 14" id="KW-0949">S-adenosyl-L-methionine</keyword>
<dbReference type="FunFam" id="3.40.50.150:FF:000022">
    <property type="entry name" value="Ribosomal RNA small subunit methyltransferase B"/>
    <property type="match status" value="1"/>
</dbReference>
<evidence type="ECO:0000256" key="7">
    <source>
        <dbReference type="ARBA" id="ARBA00022603"/>
    </source>
</evidence>
<feature type="domain" description="SAM-dependent MTase RsmB/NOP-type" evidence="15">
    <location>
        <begin position="162"/>
        <end position="432"/>
    </location>
</feature>
<name>A0A0U2ZB24_9ALTE</name>
<evidence type="ECO:0000256" key="14">
    <source>
        <dbReference type="PROSITE-ProRule" id="PRU01023"/>
    </source>
</evidence>
<evidence type="ECO:0000256" key="3">
    <source>
        <dbReference type="ARBA" id="ARBA00007494"/>
    </source>
</evidence>
<dbReference type="Pfam" id="PF22458">
    <property type="entry name" value="RsmF-B_ferredox"/>
    <property type="match status" value="1"/>
</dbReference>
<evidence type="ECO:0000313" key="16">
    <source>
        <dbReference type="EMBL" id="ALT00132.1"/>
    </source>
</evidence>
<dbReference type="STRING" id="1526571.AT746_18910"/>
<proteinExistence type="inferred from homology"/>
<dbReference type="Proteomes" id="UP000068447">
    <property type="component" value="Chromosome"/>
</dbReference>
<dbReference type="GO" id="GO:0003723">
    <property type="term" value="F:RNA binding"/>
    <property type="evidence" value="ECO:0007669"/>
    <property type="project" value="UniProtKB-UniRule"/>
</dbReference>
<dbReference type="AlphaFoldDB" id="A0A0U2ZB24"/>
<evidence type="ECO:0000256" key="11">
    <source>
        <dbReference type="ARBA" id="ARBA00030399"/>
    </source>
</evidence>
<gene>
    <name evidence="16" type="ORF">AT746_18910</name>
</gene>
<dbReference type="Pfam" id="PF01029">
    <property type="entry name" value="NusB"/>
    <property type="match status" value="1"/>
</dbReference>
<dbReference type="InterPro" id="IPR004573">
    <property type="entry name" value="rRNA_ssu_MeTfrase_B"/>
</dbReference>
<dbReference type="Gene3D" id="1.10.940.10">
    <property type="entry name" value="NusB-like"/>
    <property type="match status" value="1"/>
</dbReference>
<dbReference type="InterPro" id="IPR023267">
    <property type="entry name" value="RCMT"/>
</dbReference>
<keyword evidence="5" id="KW-0963">Cytoplasm</keyword>
<feature type="active site" description="Nucleophile" evidence="14">
    <location>
        <position position="375"/>
    </location>
</feature>
<dbReference type="NCBIfam" id="NF011494">
    <property type="entry name" value="PRK14902.1"/>
    <property type="match status" value="1"/>
</dbReference>
<dbReference type="SUPFAM" id="SSF48013">
    <property type="entry name" value="NusB-like"/>
    <property type="match status" value="1"/>
</dbReference>
<organism evidence="16 17">
    <name type="scientific">Lacimicrobium alkaliphilum</name>
    <dbReference type="NCBI Taxonomy" id="1526571"/>
    <lineage>
        <taxon>Bacteria</taxon>
        <taxon>Pseudomonadati</taxon>
        <taxon>Pseudomonadota</taxon>
        <taxon>Gammaproteobacteria</taxon>
        <taxon>Alteromonadales</taxon>
        <taxon>Alteromonadaceae</taxon>
        <taxon>Lacimicrobium</taxon>
    </lineage>
</organism>
<dbReference type="PANTHER" id="PTHR22807">
    <property type="entry name" value="NOP2 YEAST -RELATED NOL1/NOP2/FMU SUN DOMAIN-CONTAINING"/>
    <property type="match status" value="1"/>
</dbReference>
<comment type="similarity">
    <text evidence="3 14">Belongs to the class I-like SAM-binding methyltransferase superfamily. RsmB/NOP family.</text>
</comment>
<dbReference type="SUPFAM" id="SSF53335">
    <property type="entry name" value="S-adenosyl-L-methionine-dependent methyltransferases"/>
    <property type="match status" value="1"/>
</dbReference>
<feature type="binding site" evidence="14">
    <location>
        <begin position="253"/>
        <end position="259"/>
    </location>
    <ligand>
        <name>S-adenosyl-L-methionine</name>
        <dbReference type="ChEBI" id="CHEBI:59789"/>
    </ligand>
</feature>
<dbReference type="GO" id="GO:0006355">
    <property type="term" value="P:regulation of DNA-templated transcription"/>
    <property type="evidence" value="ECO:0007669"/>
    <property type="project" value="InterPro"/>
</dbReference>
<keyword evidence="7 14" id="KW-0489">Methyltransferase</keyword>
<keyword evidence="6" id="KW-0698">rRNA processing</keyword>
<dbReference type="RefSeq" id="WP_062483592.1">
    <property type="nucleotide sequence ID" value="NZ_CP013650.1"/>
</dbReference>
<comment type="subcellular location">
    <subcellularLocation>
        <location evidence="2">Cytoplasm</location>
    </subcellularLocation>
</comment>
<accession>A0A0U2ZB24</accession>
<evidence type="ECO:0000256" key="1">
    <source>
        <dbReference type="ARBA" id="ARBA00002724"/>
    </source>
</evidence>
<dbReference type="EMBL" id="CP013650">
    <property type="protein sequence ID" value="ALT00132.1"/>
    <property type="molecule type" value="Genomic_DNA"/>
</dbReference>
<feature type="binding site" evidence="14">
    <location>
        <position position="322"/>
    </location>
    <ligand>
        <name>S-adenosyl-L-methionine</name>
        <dbReference type="ChEBI" id="CHEBI:59789"/>
    </ligand>
</feature>
<dbReference type="CDD" id="cd02440">
    <property type="entry name" value="AdoMet_MTases"/>
    <property type="match status" value="1"/>
</dbReference>
<dbReference type="InterPro" id="IPR054728">
    <property type="entry name" value="RsmB-like_ferredoxin"/>
</dbReference>
<dbReference type="PANTHER" id="PTHR22807:SF61">
    <property type="entry name" value="NOL1_NOP2_SUN FAMILY PROTEIN _ ANTITERMINATION NUSB DOMAIN-CONTAINING PROTEIN"/>
    <property type="match status" value="1"/>
</dbReference>
<evidence type="ECO:0000256" key="5">
    <source>
        <dbReference type="ARBA" id="ARBA00022490"/>
    </source>
</evidence>
<comment type="catalytic activity">
    <reaction evidence="13">
        <text>cytidine(967) in 16S rRNA + S-adenosyl-L-methionine = 5-methylcytidine(967) in 16S rRNA + S-adenosyl-L-homocysteine + H(+)</text>
        <dbReference type="Rhea" id="RHEA:42748"/>
        <dbReference type="Rhea" id="RHEA-COMP:10219"/>
        <dbReference type="Rhea" id="RHEA-COMP:10220"/>
        <dbReference type="ChEBI" id="CHEBI:15378"/>
        <dbReference type="ChEBI" id="CHEBI:57856"/>
        <dbReference type="ChEBI" id="CHEBI:59789"/>
        <dbReference type="ChEBI" id="CHEBI:74483"/>
        <dbReference type="ChEBI" id="CHEBI:82748"/>
        <dbReference type="EC" id="2.1.1.176"/>
    </reaction>
</comment>
<dbReference type="Gene3D" id="3.40.50.150">
    <property type="entry name" value="Vaccinia Virus protein VP39"/>
    <property type="match status" value="1"/>
</dbReference>
<dbReference type="InterPro" id="IPR001678">
    <property type="entry name" value="MeTrfase_RsmB-F_NOP2_dom"/>
</dbReference>
<dbReference type="NCBIfam" id="NF008149">
    <property type="entry name" value="PRK10901.1"/>
    <property type="match status" value="1"/>
</dbReference>
<sequence>MSAAKLRADGATALFSVLEQGQSLRQSFAYLQAQHNEKDKAWLQEMVYGVLRNLPQLQYWLRQLLHKPLKSKQKIVEHLLLLGIYQLAFSRVSTHAAVAETVGACDKLKCNGLKGLVNACLRNFIRQDLNAHRSEDPRIASGMPKWLYRRLKDNYPQNLPALLVAMNTRPPIWLRVNQQQVSLDDFCDALSEQHIQFDTNIADAPQAVILRKGYDLTTLPGYSQGWFSAQDGAAQLAAGLLSAQPKERILDACAAPGGKTCHILELQPELDECLALDLDAERLHRVAENLERLKLNAELLQGDAAEPETWWDGRSFDRILLDAPCSATGVIRRHPDIRWLRKDSDIEQLVQTQAQLLESLWPLLKAGGTLLYATCSILEQENRMQILRFLRDHQDAKLSPVHPQDTPEQPGMQILPGDREMDGFYYARLIKC</sequence>
<dbReference type="Pfam" id="PF01189">
    <property type="entry name" value="Methyltr_RsmB-F"/>
    <property type="match status" value="1"/>
</dbReference>
<comment type="function">
    <text evidence="1">Specifically methylates the cytosine at position 967 (m5C967) of 16S rRNA.</text>
</comment>
<dbReference type="GO" id="GO:0009383">
    <property type="term" value="F:rRNA (cytosine-C5-)-methyltransferase activity"/>
    <property type="evidence" value="ECO:0007669"/>
    <property type="project" value="TreeGrafter"/>
</dbReference>
<evidence type="ECO:0000256" key="4">
    <source>
        <dbReference type="ARBA" id="ARBA00012140"/>
    </source>
</evidence>
<evidence type="ECO:0000256" key="8">
    <source>
        <dbReference type="ARBA" id="ARBA00022679"/>
    </source>
</evidence>
<dbReference type="InterPro" id="IPR029063">
    <property type="entry name" value="SAM-dependent_MTases_sf"/>
</dbReference>
<evidence type="ECO:0000256" key="9">
    <source>
        <dbReference type="ARBA" id="ARBA00022691"/>
    </source>
</evidence>
<dbReference type="KEGG" id="lal:AT746_18910"/>
<dbReference type="InterPro" id="IPR018314">
    <property type="entry name" value="RsmB/NOL1/NOP2-like_CS"/>
</dbReference>
<dbReference type="GO" id="GO:0005829">
    <property type="term" value="C:cytosol"/>
    <property type="evidence" value="ECO:0007669"/>
    <property type="project" value="TreeGrafter"/>
</dbReference>
<dbReference type="PROSITE" id="PS51686">
    <property type="entry name" value="SAM_MT_RSMB_NOP"/>
    <property type="match status" value="1"/>
</dbReference>
<keyword evidence="10 14" id="KW-0694">RNA-binding</keyword>
<dbReference type="PROSITE" id="PS01153">
    <property type="entry name" value="NOL1_NOP2_SUN"/>
    <property type="match status" value="1"/>
</dbReference>
<keyword evidence="8 14" id="KW-0808">Transferase</keyword>
<dbReference type="PRINTS" id="PR02008">
    <property type="entry name" value="RCMTFAMILY"/>
</dbReference>
<dbReference type="InterPro" id="IPR006027">
    <property type="entry name" value="NusB_RsmB_TIM44"/>
</dbReference>
<evidence type="ECO:0000256" key="13">
    <source>
        <dbReference type="ARBA" id="ARBA00047283"/>
    </source>
</evidence>
<feature type="binding site" evidence="14">
    <location>
        <position position="277"/>
    </location>
    <ligand>
        <name>S-adenosyl-L-methionine</name>
        <dbReference type="ChEBI" id="CHEBI:59789"/>
    </ligand>
</feature>
<evidence type="ECO:0000313" key="17">
    <source>
        <dbReference type="Proteomes" id="UP000068447"/>
    </source>
</evidence>
<dbReference type="InterPro" id="IPR049560">
    <property type="entry name" value="MeTrfase_RsmB-F_NOP2_cat"/>
</dbReference>
<evidence type="ECO:0000256" key="12">
    <source>
        <dbReference type="ARBA" id="ARBA00031088"/>
    </source>
</evidence>